<keyword evidence="22" id="KW-1185">Reference proteome</keyword>
<dbReference type="PANTHER" id="PTHR15710">
    <property type="entry name" value="E3 UBIQUITIN-PROTEIN LIGASE PRAJA"/>
    <property type="match status" value="1"/>
</dbReference>
<comment type="catalytic activity">
    <reaction evidence="1">
        <text>S-ubiquitinyl-[E2 ubiquitin-conjugating enzyme]-L-cysteine + [acceptor protein]-L-lysine = [E2 ubiquitin-conjugating enzyme]-L-cysteine + N(6)-ubiquitinyl-[acceptor protein]-L-lysine.</text>
        <dbReference type="EC" id="2.3.2.27"/>
    </reaction>
</comment>
<protein>
    <recommendedName>
        <fullName evidence="11">E3 ubiquitin-protein ligase RNF181</fullName>
        <ecNumber evidence="4">2.3.2.27</ecNumber>
    </recommendedName>
    <alternativeName>
        <fullName evidence="12">RING finger protein 181</fullName>
    </alternativeName>
</protein>
<evidence type="ECO:0000256" key="3">
    <source>
        <dbReference type="ARBA" id="ARBA00008025"/>
    </source>
</evidence>
<dbReference type="Pfam" id="PF13639">
    <property type="entry name" value="zf-RING_2"/>
    <property type="match status" value="1"/>
</dbReference>
<feature type="region of interest" description="Disordered" evidence="17">
    <location>
        <begin position="223"/>
        <end position="249"/>
    </location>
</feature>
<dbReference type="EMBL" id="VFJC01000025">
    <property type="protein sequence ID" value="KAB5528288.1"/>
    <property type="molecule type" value="Genomic_DNA"/>
</dbReference>
<evidence type="ECO:0000256" key="2">
    <source>
        <dbReference type="ARBA" id="ARBA00004906"/>
    </source>
</evidence>
<dbReference type="EC" id="2.3.2.27" evidence="4"/>
<evidence type="ECO:0000256" key="13">
    <source>
        <dbReference type="ARBA" id="ARBA00045940"/>
    </source>
</evidence>
<organism evidence="21 22">
    <name type="scientific">Pangasianodon hypophthalmus</name>
    <name type="common">Striped catfish</name>
    <name type="synonym">Helicophagus hypophthalmus</name>
    <dbReference type="NCBI Taxonomy" id="310915"/>
    <lineage>
        <taxon>Eukaryota</taxon>
        <taxon>Metazoa</taxon>
        <taxon>Chordata</taxon>
        <taxon>Craniata</taxon>
        <taxon>Vertebrata</taxon>
        <taxon>Euteleostomi</taxon>
        <taxon>Actinopterygii</taxon>
        <taxon>Neopterygii</taxon>
        <taxon>Teleostei</taxon>
        <taxon>Ostariophysi</taxon>
        <taxon>Siluriformes</taxon>
        <taxon>Pangasiidae</taxon>
        <taxon>Pangasianodon</taxon>
    </lineage>
</organism>
<keyword evidence="18" id="KW-1133">Transmembrane helix</keyword>
<dbReference type="GO" id="GO:0016192">
    <property type="term" value="P:vesicle-mediated transport"/>
    <property type="evidence" value="ECO:0007669"/>
    <property type="project" value="InterPro"/>
</dbReference>
<evidence type="ECO:0000256" key="7">
    <source>
        <dbReference type="ARBA" id="ARBA00022771"/>
    </source>
</evidence>
<dbReference type="PRINTS" id="PR00219">
    <property type="entry name" value="SYNAPTOBREVN"/>
</dbReference>
<name>A0A5N5K9X1_PANHP</name>
<dbReference type="GO" id="GO:0008270">
    <property type="term" value="F:zinc ion binding"/>
    <property type="evidence" value="ECO:0007669"/>
    <property type="project" value="UniProtKB-KW"/>
</dbReference>
<evidence type="ECO:0000256" key="12">
    <source>
        <dbReference type="ARBA" id="ARBA00041674"/>
    </source>
</evidence>
<evidence type="ECO:0000313" key="21">
    <source>
        <dbReference type="EMBL" id="KAB5528288.1"/>
    </source>
</evidence>
<sequence length="249" mass="28942">MDESQSLLQQFQQDVEEVRVIMHENLIRTEERRETLDELDQRAEKLLKCSKNFAKTTRRPAENQHQRNWIRKGICCAMFLVIIIILLIVIITGTPLSHTSSGDGLSYPEEQYRQNAMLELARSLMQGLDVDFGSLDVSEWDQRLPPPAAKRVVQSLPQLVISPQQADKGLKCPVCLLEFEEQETVREMPCKHLFHSSCILPWLGKTNSCPLCRLELPTDNPDYEQFKKDKDRRRQRDHRLEDLHGAMYT</sequence>
<evidence type="ECO:0000256" key="1">
    <source>
        <dbReference type="ARBA" id="ARBA00000900"/>
    </source>
</evidence>
<reference evidence="21 22" key="1">
    <citation type="submission" date="2019-06" db="EMBL/GenBank/DDBJ databases">
        <title>A chromosome-scale genome assembly of the striped catfish, Pangasianodon hypophthalmus.</title>
        <authorList>
            <person name="Wen M."/>
            <person name="Zahm M."/>
            <person name="Roques C."/>
            <person name="Cabau C."/>
            <person name="Klopp C."/>
            <person name="Donnadieu C."/>
            <person name="Jouanno E."/>
            <person name="Avarre J.-C."/>
            <person name="Campet M."/>
            <person name="Ha T.T.T."/>
            <person name="Dugue R."/>
            <person name="Lampietro C."/>
            <person name="Louis A."/>
            <person name="Herpin A."/>
            <person name="Echchiki A."/>
            <person name="Berthelot C."/>
            <person name="Parey E."/>
            <person name="Roest-Crollius H."/>
            <person name="Braasch I."/>
            <person name="Postlethwait J."/>
            <person name="Bobe J."/>
            <person name="Montfort J."/>
            <person name="Bouchez O."/>
            <person name="Begum T."/>
            <person name="Schartl M."/>
            <person name="Guiguen Y."/>
        </authorList>
    </citation>
    <scope>NUCLEOTIDE SEQUENCE [LARGE SCALE GENOMIC DNA]</scope>
    <source>
        <strain evidence="21 22">Indonesia</strain>
        <tissue evidence="21">Blood</tissue>
    </source>
</reference>
<dbReference type="Gene3D" id="1.20.5.110">
    <property type="match status" value="1"/>
</dbReference>
<evidence type="ECO:0000256" key="8">
    <source>
        <dbReference type="ARBA" id="ARBA00022786"/>
    </source>
</evidence>
<keyword evidence="8" id="KW-0833">Ubl conjugation pathway</keyword>
<dbReference type="InterPro" id="IPR013083">
    <property type="entry name" value="Znf_RING/FYVE/PHD"/>
</dbReference>
<comment type="similarity">
    <text evidence="3">Belongs to the synaptobrevin family.</text>
</comment>
<feature type="compositionally biased region" description="Basic and acidic residues" evidence="17">
    <location>
        <begin position="224"/>
        <end position="249"/>
    </location>
</feature>
<evidence type="ECO:0000256" key="16">
    <source>
        <dbReference type="PROSITE-ProRule" id="PRU00290"/>
    </source>
</evidence>
<keyword evidence="9" id="KW-0862">Zinc</keyword>
<comment type="caution">
    <text evidence="21">The sequence shown here is derived from an EMBL/GenBank/DDBJ whole genome shotgun (WGS) entry which is preliminary data.</text>
</comment>
<evidence type="ECO:0000256" key="14">
    <source>
        <dbReference type="ARBA" id="ARBA00046280"/>
    </source>
</evidence>
<dbReference type="GO" id="GO:0016020">
    <property type="term" value="C:membrane"/>
    <property type="evidence" value="ECO:0007669"/>
    <property type="project" value="InterPro"/>
</dbReference>
<dbReference type="GO" id="GO:0012505">
    <property type="term" value="C:endomembrane system"/>
    <property type="evidence" value="ECO:0007669"/>
    <property type="project" value="UniProtKB-SubCell"/>
</dbReference>
<keyword evidence="5" id="KW-0808">Transferase</keyword>
<dbReference type="PROSITE" id="PS50089">
    <property type="entry name" value="ZF_RING_2"/>
    <property type="match status" value="1"/>
</dbReference>
<keyword evidence="18" id="KW-0812">Transmembrane</keyword>
<keyword evidence="18" id="KW-0472">Membrane</keyword>
<dbReference type="Proteomes" id="UP000327468">
    <property type="component" value="Chromosome 24"/>
</dbReference>
<evidence type="ECO:0000259" key="20">
    <source>
        <dbReference type="PROSITE" id="PS50892"/>
    </source>
</evidence>
<dbReference type="PROSITE" id="PS50892">
    <property type="entry name" value="V_SNARE"/>
    <property type="match status" value="1"/>
</dbReference>
<gene>
    <name evidence="21" type="ORF">PHYPO_G00138550</name>
</gene>
<evidence type="ECO:0000256" key="4">
    <source>
        <dbReference type="ARBA" id="ARBA00012483"/>
    </source>
</evidence>
<dbReference type="PANTHER" id="PTHR15710:SF160">
    <property type="entry name" value="E3 UBIQUITIN-PROTEIN LIGASE RNF181"/>
    <property type="match status" value="1"/>
</dbReference>
<dbReference type="SMART" id="SM00184">
    <property type="entry name" value="RING"/>
    <property type="match status" value="1"/>
</dbReference>
<evidence type="ECO:0000256" key="18">
    <source>
        <dbReference type="SAM" id="Phobius"/>
    </source>
</evidence>
<evidence type="ECO:0000259" key="19">
    <source>
        <dbReference type="PROSITE" id="PS50089"/>
    </source>
</evidence>
<evidence type="ECO:0000256" key="10">
    <source>
        <dbReference type="ARBA" id="ARBA00038197"/>
    </source>
</evidence>
<dbReference type="SUPFAM" id="SSF58038">
    <property type="entry name" value="SNARE fusion complex"/>
    <property type="match status" value="1"/>
</dbReference>
<dbReference type="SUPFAM" id="SSF57850">
    <property type="entry name" value="RING/U-box"/>
    <property type="match status" value="1"/>
</dbReference>
<dbReference type="Pfam" id="PF00957">
    <property type="entry name" value="Synaptobrevin"/>
    <property type="match status" value="1"/>
</dbReference>
<dbReference type="GO" id="GO:0016567">
    <property type="term" value="P:protein ubiquitination"/>
    <property type="evidence" value="ECO:0007669"/>
    <property type="project" value="UniProtKB-ARBA"/>
</dbReference>
<dbReference type="CDD" id="cd16669">
    <property type="entry name" value="RING-H2_RNF181"/>
    <property type="match status" value="1"/>
</dbReference>
<feature type="transmembrane region" description="Helical" evidence="18">
    <location>
        <begin position="74"/>
        <end position="96"/>
    </location>
</feature>
<evidence type="ECO:0000256" key="11">
    <source>
        <dbReference type="ARBA" id="ARBA00039317"/>
    </source>
</evidence>
<dbReference type="FunFam" id="3.30.40.10:FF:000127">
    <property type="entry name" value="E3 ubiquitin-protein ligase RNF181"/>
    <property type="match status" value="1"/>
</dbReference>
<evidence type="ECO:0000256" key="15">
    <source>
        <dbReference type="PROSITE-ProRule" id="PRU00175"/>
    </source>
</evidence>
<accession>A0A5N5K9X1</accession>
<evidence type="ECO:0000313" key="22">
    <source>
        <dbReference type="Proteomes" id="UP000327468"/>
    </source>
</evidence>
<comment type="pathway">
    <text evidence="2">Protein modification; protein ubiquitination.</text>
</comment>
<comment type="subcellular location">
    <subcellularLocation>
        <location evidence="14">Endomembrane system</location>
        <topology evidence="14">Single-pass type IV membrane protein</topology>
    </subcellularLocation>
</comment>
<keyword evidence="16" id="KW-0175">Coiled coil</keyword>
<feature type="domain" description="V-SNARE coiled-coil homology" evidence="20">
    <location>
        <begin position="7"/>
        <end position="71"/>
    </location>
</feature>
<dbReference type="InterPro" id="IPR001841">
    <property type="entry name" value="Znf_RING"/>
</dbReference>
<dbReference type="InterPro" id="IPR042855">
    <property type="entry name" value="V_SNARE_CC"/>
</dbReference>
<dbReference type="AlphaFoldDB" id="A0A5N5K9X1"/>
<dbReference type="GO" id="GO:0005737">
    <property type="term" value="C:cytoplasm"/>
    <property type="evidence" value="ECO:0007669"/>
    <property type="project" value="TreeGrafter"/>
</dbReference>
<dbReference type="Gene3D" id="3.30.40.10">
    <property type="entry name" value="Zinc/RING finger domain, C3HC4 (zinc finger)"/>
    <property type="match status" value="1"/>
</dbReference>
<evidence type="ECO:0000256" key="6">
    <source>
        <dbReference type="ARBA" id="ARBA00022723"/>
    </source>
</evidence>
<evidence type="ECO:0000256" key="9">
    <source>
        <dbReference type="ARBA" id="ARBA00022833"/>
    </source>
</evidence>
<keyword evidence="7 15" id="KW-0863">Zinc-finger</keyword>
<dbReference type="GO" id="GO:0061630">
    <property type="term" value="F:ubiquitin protein ligase activity"/>
    <property type="evidence" value="ECO:0007669"/>
    <property type="project" value="UniProtKB-EC"/>
</dbReference>
<evidence type="ECO:0000256" key="17">
    <source>
        <dbReference type="SAM" id="MobiDB-lite"/>
    </source>
</evidence>
<comment type="function">
    <text evidence="13">E3 ubiquitin-protein ligase which accepts ubiquitin from an E2 ubiquitin-conjugating enzyme in the form of a thioester and then directly transfers the ubiquitin to targeted substrates. Catalyzes monoubiquitination of 26S proteasome subunit PSMC2/RPT1.</text>
</comment>
<feature type="domain" description="RING-type" evidence="19">
    <location>
        <begin position="172"/>
        <end position="213"/>
    </location>
</feature>
<dbReference type="InterPro" id="IPR001388">
    <property type="entry name" value="Synaptobrevin-like"/>
</dbReference>
<evidence type="ECO:0000256" key="5">
    <source>
        <dbReference type="ARBA" id="ARBA00022679"/>
    </source>
</evidence>
<proteinExistence type="inferred from homology"/>
<keyword evidence="6" id="KW-0479">Metal-binding</keyword>
<comment type="similarity">
    <text evidence="10">Belongs to the RNF181 family.</text>
</comment>